<evidence type="ECO:0000256" key="2">
    <source>
        <dbReference type="ARBA" id="ARBA00022840"/>
    </source>
</evidence>
<name>A0ABY3UKB2_9MYCO</name>
<protein>
    <submittedName>
        <fullName evidence="4">AAA family ATPase</fullName>
    </submittedName>
</protein>
<dbReference type="PRINTS" id="PR00038">
    <property type="entry name" value="HTHLUXR"/>
</dbReference>
<dbReference type="RefSeq" id="WP_043408348.1">
    <property type="nucleotide sequence ID" value="NZ_CP092427.2"/>
</dbReference>
<dbReference type="SUPFAM" id="SSF52540">
    <property type="entry name" value="P-loop containing nucleoside triphosphate hydrolases"/>
    <property type="match status" value="1"/>
</dbReference>
<evidence type="ECO:0000313" key="5">
    <source>
        <dbReference type="Proteomes" id="UP001055159"/>
    </source>
</evidence>
<organism evidence="4 5">
    <name type="scientific">Mycolicibacterium rufum</name>
    <dbReference type="NCBI Taxonomy" id="318424"/>
    <lineage>
        <taxon>Bacteria</taxon>
        <taxon>Bacillati</taxon>
        <taxon>Actinomycetota</taxon>
        <taxon>Actinomycetes</taxon>
        <taxon>Mycobacteriales</taxon>
        <taxon>Mycobacteriaceae</taxon>
        <taxon>Mycolicibacterium</taxon>
    </lineage>
</organism>
<accession>A0ABY3UKB2</accession>
<dbReference type="InterPro" id="IPR000792">
    <property type="entry name" value="Tscrpt_reg_LuxR_C"/>
</dbReference>
<dbReference type="InterPro" id="IPR016032">
    <property type="entry name" value="Sig_transdc_resp-reg_C-effctor"/>
</dbReference>
<dbReference type="InterPro" id="IPR041664">
    <property type="entry name" value="AAA_16"/>
</dbReference>
<proteinExistence type="predicted"/>
<dbReference type="InterPro" id="IPR036388">
    <property type="entry name" value="WH-like_DNA-bd_sf"/>
</dbReference>
<dbReference type="SMART" id="SM00421">
    <property type="entry name" value="HTH_LUXR"/>
    <property type="match status" value="1"/>
</dbReference>
<dbReference type="Pfam" id="PF00196">
    <property type="entry name" value="GerE"/>
    <property type="match status" value="1"/>
</dbReference>
<dbReference type="InterPro" id="IPR027417">
    <property type="entry name" value="P-loop_NTPase"/>
</dbReference>
<dbReference type="CDD" id="cd06170">
    <property type="entry name" value="LuxR_C_like"/>
    <property type="match status" value="1"/>
</dbReference>
<sequence>MSSSEPSLRGRTAECALLDELIAGVRPGACQVLVLRGEAGVGKTALLDYVAARTEKFRRIGVSGVESDMELAYAGVQQLCAPLLGHLDTLPTPQREALDVAFGLGVGETPDRFLVGLAVLSLLAAAAEEQPLVAVVDDAQWLDQVSLQTLAFVARRLLAEPVALLFAVRDHPELLAGLPELAVNGLSDDDARALLDSVMLARLDPRVRDRVIAETRGLPLAILEVPRSVSAAELSGGFWIAGKRSSPAAVEQTYVRRIRSLPESTQWLLLLAAAEPVGDAAVFLRAAGRMNIPIAELAPAEADGLIDFGARMRFHHPLIRSAAYRAADLLDRREAHRVLADATDPQTDPDRRAWHAAQAAAGPDDEIAAELERSAARAQSRGGVAAAATFLERAATLTADPALRGGRALAAAQAKSDAADDAAAHDMLTIAELGQLSPLQQALVARLRAQMQFVRSRSRENGAPAVAATAPLLLDAARTLERLDDSSSRESYLEAIAALVYAGRAADPAALTAAAEAALTAMSQVSGEMRPVDLLLQGLAERVTGGVGAGTDTLGRALAAMRAQADSDEVAVGRWLRAPGFLILQESAAHERWDRDAAQHLATAAVRHARSSGALSGLPRALAYRAGVHVLAGEFAAAEQLLGEAASIAAATSAAAPVRYHEVQLAAWRGDVAEATALIDGLRADAVLRGEGRLEGLLGYAAALLYNGQGRYQEAFTAARDGCAYEDLGLHRLCSLELIEAATRTDAVDAARDAVAWLEISSGAGESDWGLGVLAAARAMTSEGETADALFREAVERLGRTDVATHLARTRLQYGEWLRRANRRTDARRELTAAHDLFTGMGARGFAERTRRELVATGEKVRNPAARSGAELTAQEAQIAGLVAEGMTNSEIGAALFISAHTVEWHLRKVFAKLGISSRRQLRTTSFAP</sequence>
<gene>
    <name evidence="4" type="ORF">MJO55_11720</name>
</gene>
<evidence type="ECO:0000259" key="3">
    <source>
        <dbReference type="PROSITE" id="PS50043"/>
    </source>
</evidence>
<dbReference type="PANTHER" id="PTHR16305:SF35">
    <property type="entry name" value="TRANSCRIPTIONAL ACTIVATOR DOMAIN"/>
    <property type="match status" value="1"/>
</dbReference>
<dbReference type="Proteomes" id="UP001055159">
    <property type="component" value="Chromosome"/>
</dbReference>
<keyword evidence="1" id="KW-0547">Nucleotide-binding</keyword>
<keyword evidence="2" id="KW-0067">ATP-binding</keyword>
<dbReference type="Pfam" id="PF13191">
    <property type="entry name" value="AAA_16"/>
    <property type="match status" value="1"/>
</dbReference>
<dbReference type="EMBL" id="CP092427">
    <property type="protein sequence ID" value="ULP39012.1"/>
    <property type="molecule type" value="Genomic_DNA"/>
</dbReference>
<dbReference type="Gene3D" id="1.10.10.10">
    <property type="entry name" value="Winged helix-like DNA-binding domain superfamily/Winged helix DNA-binding domain"/>
    <property type="match status" value="1"/>
</dbReference>
<feature type="domain" description="HTH luxR-type" evidence="3">
    <location>
        <begin position="865"/>
        <end position="929"/>
    </location>
</feature>
<dbReference type="PROSITE" id="PS50043">
    <property type="entry name" value="HTH_LUXR_2"/>
    <property type="match status" value="1"/>
</dbReference>
<evidence type="ECO:0000256" key="1">
    <source>
        <dbReference type="ARBA" id="ARBA00022741"/>
    </source>
</evidence>
<reference evidence="4" key="1">
    <citation type="submission" date="2022-08" db="EMBL/GenBank/DDBJ databases">
        <title>Whole genome sequencing of non-tuberculosis mycobacteria type-strains.</title>
        <authorList>
            <person name="Igarashi Y."/>
            <person name="Osugi A."/>
            <person name="Mitarai S."/>
        </authorList>
    </citation>
    <scope>NUCLEOTIDE SEQUENCE</scope>
    <source>
        <strain evidence="4">JCM 16372</strain>
    </source>
</reference>
<dbReference type="PANTHER" id="PTHR16305">
    <property type="entry name" value="TESTICULAR SOLUBLE ADENYLYL CYCLASE"/>
    <property type="match status" value="1"/>
</dbReference>
<dbReference type="SUPFAM" id="SSF46894">
    <property type="entry name" value="C-terminal effector domain of the bipartite response regulators"/>
    <property type="match status" value="1"/>
</dbReference>
<keyword evidence="5" id="KW-1185">Reference proteome</keyword>
<evidence type="ECO:0000313" key="4">
    <source>
        <dbReference type="EMBL" id="ULP39012.1"/>
    </source>
</evidence>